<dbReference type="Gene3D" id="3.30.420.40">
    <property type="match status" value="2"/>
</dbReference>
<keyword evidence="3 4" id="KW-0418">Kinase</keyword>
<dbReference type="InterPro" id="IPR043129">
    <property type="entry name" value="ATPase_NBD"/>
</dbReference>
<dbReference type="InterPro" id="IPR018483">
    <property type="entry name" value="Carb_kinase_FGGY_CS"/>
</dbReference>
<dbReference type="InterPro" id="IPR050406">
    <property type="entry name" value="FGGY_Carb_Kinase"/>
</dbReference>
<dbReference type="AlphaFoldDB" id="A0A136Q5S9"/>
<dbReference type="Proteomes" id="UP000070366">
    <property type="component" value="Unassembled WGS sequence"/>
</dbReference>
<organism evidence="7 8">
    <name type="scientific">Christensenella minuta</name>
    <dbReference type="NCBI Taxonomy" id="626937"/>
    <lineage>
        <taxon>Bacteria</taxon>
        <taxon>Bacillati</taxon>
        <taxon>Bacillota</taxon>
        <taxon>Clostridia</taxon>
        <taxon>Christensenellales</taxon>
        <taxon>Christensenellaceae</taxon>
        <taxon>Christensenella</taxon>
    </lineage>
</organism>
<feature type="domain" description="Carbohydrate kinase FGGY C-terminal" evidence="6">
    <location>
        <begin position="265"/>
        <end position="459"/>
    </location>
</feature>
<keyword evidence="8" id="KW-1185">Reference proteome</keyword>
<evidence type="ECO:0000259" key="6">
    <source>
        <dbReference type="Pfam" id="PF02782"/>
    </source>
</evidence>
<dbReference type="CDD" id="cd07805">
    <property type="entry name" value="ASKHA_NBD_FGGY_CvXK-like"/>
    <property type="match status" value="1"/>
</dbReference>
<dbReference type="Pfam" id="PF00370">
    <property type="entry name" value="FGGY_N"/>
    <property type="match status" value="1"/>
</dbReference>
<dbReference type="PROSITE" id="PS00445">
    <property type="entry name" value="FGGY_KINASES_2"/>
    <property type="match status" value="1"/>
</dbReference>
<feature type="domain" description="Carbohydrate kinase FGGY N-terminal" evidence="5">
    <location>
        <begin position="13"/>
        <end position="255"/>
    </location>
</feature>
<dbReference type="InterPro" id="IPR000577">
    <property type="entry name" value="Carb_kinase_FGGY"/>
</dbReference>
<dbReference type="STRING" id="626937.HMPREF3293_01110"/>
<dbReference type="PANTHER" id="PTHR43095">
    <property type="entry name" value="SUGAR KINASE"/>
    <property type="match status" value="1"/>
</dbReference>
<keyword evidence="2 4" id="KW-0808">Transferase</keyword>
<evidence type="ECO:0000256" key="1">
    <source>
        <dbReference type="ARBA" id="ARBA00009156"/>
    </source>
</evidence>
<reference evidence="7 8" key="1">
    <citation type="submission" date="2016-02" db="EMBL/GenBank/DDBJ databases">
        <authorList>
            <person name="Wen L."/>
            <person name="He K."/>
            <person name="Yang H."/>
        </authorList>
    </citation>
    <scope>NUCLEOTIDE SEQUENCE [LARGE SCALE GENOMIC DNA]</scope>
    <source>
        <strain evidence="7 8">DSM 22607</strain>
    </source>
</reference>
<evidence type="ECO:0000256" key="3">
    <source>
        <dbReference type="ARBA" id="ARBA00022777"/>
    </source>
</evidence>
<proteinExistence type="inferred from homology"/>
<evidence type="ECO:0000259" key="5">
    <source>
        <dbReference type="Pfam" id="PF00370"/>
    </source>
</evidence>
<dbReference type="PANTHER" id="PTHR43095:SF5">
    <property type="entry name" value="XYLULOSE KINASE"/>
    <property type="match status" value="1"/>
</dbReference>
<protein>
    <submittedName>
        <fullName evidence="7">Carbohydrate kinase, FGGY family protein</fullName>
    </submittedName>
</protein>
<evidence type="ECO:0000256" key="2">
    <source>
        <dbReference type="ARBA" id="ARBA00022679"/>
    </source>
</evidence>
<dbReference type="PATRIC" id="fig|626937.4.peg.1095"/>
<comment type="similarity">
    <text evidence="1 4">Belongs to the FGGY kinase family.</text>
</comment>
<dbReference type="EMBL" id="LSZW01000050">
    <property type="protein sequence ID" value="KXK66038.1"/>
    <property type="molecule type" value="Genomic_DNA"/>
</dbReference>
<dbReference type="GO" id="GO:0005975">
    <property type="term" value="P:carbohydrate metabolic process"/>
    <property type="evidence" value="ECO:0007669"/>
    <property type="project" value="InterPro"/>
</dbReference>
<dbReference type="GO" id="GO:0016301">
    <property type="term" value="F:kinase activity"/>
    <property type="evidence" value="ECO:0007669"/>
    <property type="project" value="UniProtKB-KW"/>
</dbReference>
<sequence length="517" mass="56442">MRKEDEGIDMPKYLIAHDLGTSGNKATLFTVDGEHVKSKVASYDTNFFNANWAEQNPDDWWKAVCLSTKELMQGIDAGSVSAISFSGQMMGCLCLDRNGVPLRDHIIWADMRAVAEEEFIRTHIDTREFYHITGHRPSASYTLAKLLWIKNNEPDVYKNIYKVLNAKDYIAYKMTGRFLTDYSDATGTNAYDLNAFRWSDKILDAVGVDGELFPEAVPSTHVVGELEKAAAEECGLIPGIPVVIGAGDGTSATVGAGSVSEGITYNCLGSSSWIATTTRKPAFDEEMRIFNWAHAVPGLIAPCGTMQAAGNSYAWMKKQMCGEEALRAKQEGVSVYDLINGKIADSPAGANGLYYLPYLIGERSPRWNPNAKGAFIGLTMEHTHADMLRSVVEGIGMNLRLILDIMRAHIDVKSIIVLGGLAKSDVCLQIFADIFGIGVEPLNHLEEATSIGAAVCAGVGVGELKSFDEVDKFVYPVGVFDPAAENSALYEKMLQVFDHSYYALCGVYEEIAAMANQ</sequence>
<dbReference type="PIRSF" id="PIRSF000538">
    <property type="entry name" value="GlpK"/>
    <property type="match status" value="1"/>
</dbReference>
<dbReference type="SUPFAM" id="SSF53067">
    <property type="entry name" value="Actin-like ATPase domain"/>
    <property type="match status" value="2"/>
</dbReference>
<dbReference type="PROSITE" id="PS00933">
    <property type="entry name" value="FGGY_KINASES_1"/>
    <property type="match status" value="1"/>
</dbReference>
<dbReference type="RefSeq" id="WP_242862160.1">
    <property type="nucleotide sequence ID" value="NZ_CABMOF010000002.1"/>
</dbReference>
<evidence type="ECO:0000313" key="7">
    <source>
        <dbReference type="EMBL" id="KXK66038.1"/>
    </source>
</evidence>
<gene>
    <name evidence="7" type="ORF">HMPREF3293_01110</name>
</gene>
<dbReference type="Pfam" id="PF02782">
    <property type="entry name" value="FGGY_C"/>
    <property type="match status" value="1"/>
</dbReference>
<dbReference type="GO" id="GO:0016773">
    <property type="term" value="F:phosphotransferase activity, alcohol group as acceptor"/>
    <property type="evidence" value="ECO:0007669"/>
    <property type="project" value="InterPro"/>
</dbReference>
<dbReference type="InterPro" id="IPR018485">
    <property type="entry name" value="FGGY_C"/>
</dbReference>
<evidence type="ECO:0000256" key="4">
    <source>
        <dbReference type="RuleBase" id="RU003733"/>
    </source>
</evidence>
<evidence type="ECO:0000313" key="8">
    <source>
        <dbReference type="Proteomes" id="UP000070366"/>
    </source>
</evidence>
<accession>A0A136Q5S9</accession>
<name>A0A136Q5S9_9FIRM</name>
<dbReference type="InterPro" id="IPR018484">
    <property type="entry name" value="FGGY_N"/>
</dbReference>
<comment type="caution">
    <text evidence="7">The sequence shown here is derived from an EMBL/GenBank/DDBJ whole genome shotgun (WGS) entry which is preliminary data.</text>
</comment>